<proteinExistence type="predicted"/>
<organism evidence="1 2">
    <name type="scientific">Alistipes onderdonkii subsp. vulgaris</name>
    <dbReference type="NCBI Taxonomy" id="2585117"/>
    <lineage>
        <taxon>Bacteria</taxon>
        <taxon>Pseudomonadati</taxon>
        <taxon>Bacteroidota</taxon>
        <taxon>Bacteroidia</taxon>
        <taxon>Bacteroidales</taxon>
        <taxon>Rikenellaceae</taxon>
        <taxon>Alistipes</taxon>
    </lineage>
</organism>
<accession>A0ACA8QT27</accession>
<keyword evidence="2" id="KW-1185">Reference proteome</keyword>
<dbReference type="Proteomes" id="UP000317465">
    <property type="component" value="Chromosome"/>
</dbReference>
<name>A0ACA8QT27_9BACT</name>
<dbReference type="EMBL" id="AP019737">
    <property type="protein sequence ID" value="BBL07923.1"/>
    <property type="molecule type" value="Genomic_DNA"/>
</dbReference>
<reference evidence="1 2" key="1">
    <citation type="journal article" date="2020" name="Int. J. Syst. Evol. Microbiol.">
        <title>Alistipes communis sp. nov., Alistipes dispar sp. nov. and Alistipes onderdonkii subsp. vulgaris subsp. nov., isolated from human faeces, and creation of Alistipes onderdonkii subsp. onderdonkii subsp. nov.</title>
        <authorList>
            <person name="Sakamoto M."/>
            <person name="Ikeyama N."/>
            <person name="Ogata Y."/>
            <person name="Suda W."/>
            <person name="Iino T."/>
            <person name="Hattori M."/>
            <person name="Ohkuma M."/>
        </authorList>
    </citation>
    <scope>NUCLEOTIDE SEQUENCE [LARGE SCALE GENOMIC DNA]</scope>
    <source>
        <strain evidence="1 2">5CPYCFAH4</strain>
    </source>
</reference>
<evidence type="ECO:0000313" key="1">
    <source>
        <dbReference type="EMBL" id="BBL07923.1"/>
    </source>
</evidence>
<gene>
    <name evidence="1" type="ORF">A5CPYCFAH4_01470</name>
</gene>
<protein>
    <submittedName>
        <fullName evidence="1">Uncharacterized protein</fullName>
    </submittedName>
</protein>
<sequence length="521" mass="54059">MDLKYVRSELRKLSEIVEGWNANQEIGSLERDLVLDKLRTLYEAVRFGAEAEPPAADASGQEPFPTEIPVSLDLGEVLSIESLSVAEPELPSLSGSGPEPESGFIAPLAGLPVAESGADFPDCDTAVAETVAESVLDSVPADGQEPAGVVAEPAEIPAEPAAGPIAEAEPPVAGLVSDPETPAAEEIPAPESTGNSAGKEVPAENIAAASESHGDSGSQELARVPGASGPQGATAPRDEPAHREAPSGMPEPEAIAGSGAETGVTFPAPGAGAHPAAAPQSIAPTLFGIEEETQRHRHKQRVIMSLYNPEPPAARPTAEKPAPAPAAGDAAKPVAGRPQLPTDSPATDSPEPVSGPGVSVPDTPRMFAGDEAPAEGVYAASVSQRPASVPDTGNDDEEPDFEEITLAGNGAPNNGAVLGEVINHDKQTLADTIVPPRDMASELRRSEPVTDLRRAIGINDKFLMIRDLFDGDARAYEAALDKLDAFGDFDDCMIYIAENYAWNANSDGAKFLMELLERKFA</sequence>
<evidence type="ECO:0000313" key="2">
    <source>
        <dbReference type="Proteomes" id="UP000317465"/>
    </source>
</evidence>